<dbReference type="GO" id="GO:0005576">
    <property type="term" value="C:extracellular region"/>
    <property type="evidence" value="ECO:0007669"/>
    <property type="project" value="UniProtKB-SubCell"/>
</dbReference>
<reference evidence="5" key="2">
    <citation type="submission" date="2020-02" db="EMBL/GenBank/DDBJ databases">
        <title>Esox lucius (northern pike) genome, fEsoLuc1, primary haplotype.</title>
        <authorList>
            <person name="Myers G."/>
            <person name="Karagic N."/>
            <person name="Meyer A."/>
            <person name="Pippel M."/>
            <person name="Reichard M."/>
            <person name="Winkler S."/>
            <person name="Tracey A."/>
            <person name="Sims Y."/>
            <person name="Howe K."/>
            <person name="Rhie A."/>
            <person name="Formenti G."/>
            <person name="Durbin R."/>
            <person name="Fedrigo O."/>
            <person name="Jarvis E.D."/>
        </authorList>
    </citation>
    <scope>NUCLEOTIDE SEQUENCE [LARGE SCALE GENOMIC DNA]</scope>
</reference>
<dbReference type="InterPro" id="IPR008983">
    <property type="entry name" value="Tumour_necrosis_fac-like_dom"/>
</dbReference>
<reference evidence="5" key="3">
    <citation type="submission" date="2025-08" db="UniProtKB">
        <authorList>
            <consortium name="Ensembl"/>
        </authorList>
    </citation>
    <scope>IDENTIFICATION</scope>
</reference>
<dbReference type="FunCoup" id="A0A6Q2YB83">
    <property type="interactions" value="5"/>
</dbReference>
<sequence length="77" mass="8478">MSLLATINWTGHTGPFNHDTTLIYKTVITNIGSAYNPSTGVFVAPVQGVYHFIFFYHAGGNQIKNIGLFKNEELMAS</sequence>
<dbReference type="Ensembl" id="ENSELUT00000078940.2">
    <property type="protein sequence ID" value="ENSELUP00000062667.2"/>
    <property type="gene ID" value="ENSELUG00000028952.2"/>
</dbReference>
<dbReference type="SUPFAM" id="SSF49842">
    <property type="entry name" value="TNF-like"/>
    <property type="match status" value="1"/>
</dbReference>
<dbReference type="OMA" id="QIFARLM"/>
<dbReference type="PROSITE" id="PS50871">
    <property type="entry name" value="C1Q"/>
    <property type="match status" value="1"/>
</dbReference>
<dbReference type="InParanoid" id="A0A6Q2YB83"/>
<dbReference type="Proteomes" id="UP000265140">
    <property type="component" value="Chromosome 20"/>
</dbReference>
<dbReference type="Bgee" id="ENSELUG00000028952">
    <property type="expression patterns" value="Expressed in bone element and 6 other cell types or tissues"/>
</dbReference>
<dbReference type="PANTHER" id="PTHR22923">
    <property type="entry name" value="CEREBELLIN-RELATED"/>
    <property type="match status" value="1"/>
</dbReference>
<reference evidence="5" key="4">
    <citation type="submission" date="2025-09" db="UniProtKB">
        <authorList>
            <consortium name="Ensembl"/>
        </authorList>
    </citation>
    <scope>IDENTIFICATION</scope>
</reference>
<evidence type="ECO:0000313" key="6">
    <source>
        <dbReference type="Proteomes" id="UP000265140"/>
    </source>
</evidence>
<organism evidence="5 6">
    <name type="scientific">Esox lucius</name>
    <name type="common">Northern pike</name>
    <dbReference type="NCBI Taxonomy" id="8010"/>
    <lineage>
        <taxon>Eukaryota</taxon>
        <taxon>Metazoa</taxon>
        <taxon>Chordata</taxon>
        <taxon>Craniata</taxon>
        <taxon>Vertebrata</taxon>
        <taxon>Euteleostomi</taxon>
        <taxon>Actinopterygii</taxon>
        <taxon>Neopterygii</taxon>
        <taxon>Teleostei</taxon>
        <taxon>Protacanthopterygii</taxon>
        <taxon>Esociformes</taxon>
        <taxon>Esocidae</taxon>
        <taxon>Esox</taxon>
    </lineage>
</organism>
<evidence type="ECO:0000256" key="2">
    <source>
        <dbReference type="ARBA" id="ARBA00022525"/>
    </source>
</evidence>
<evidence type="ECO:0000259" key="4">
    <source>
        <dbReference type="PROSITE" id="PS50871"/>
    </source>
</evidence>
<dbReference type="InterPro" id="IPR001073">
    <property type="entry name" value="C1q_dom"/>
</dbReference>
<evidence type="ECO:0000256" key="1">
    <source>
        <dbReference type="ARBA" id="ARBA00004613"/>
    </source>
</evidence>
<dbReference type="GeneTree" id="ENSGT00980000199396"/>
<keyword evidence="6" id="KW-1185">Reference proteome</keyword>
<dbReference type="PANTHER" id="PTHR22923:SF102">
    <property type="entry name" value="CEREBELLIN 13-RELATED"/>
    <property type="match status" value="1"/>
</dbReference>
<dbReference type="AlphaFoldDB" id="A0A6Q2YB83"/>
<dbReference type="InterPro" id="IPR050822">
    <property type="entry name" value="Cerebellin_Synaptic_Org"/>
</dbReference>
<keyword evidence="2" id="KW-0964">Secreted</keyword>
<dbReference type="Pfam" id="PF00386">
    <property type="entry name" value="C1q"/>
    <property type="match status" value="1"/>
</dbReference>
<dbReference type="Gene3D" id="2.60.120.40">
    <property type="match status" value="1"/>
</dbReference>
<reference evidence="6" key="1">
    <citation type="journal article" date="2014" name="PLoS ONE">
        <title>The genome and linkage map of the northern pike (Esox lucius): conserved synteny revealed between the salmonid sister group and the Neoteleostei.</title>
        <authorList>
            <person name="Rondeau E.B."/>
            <person name="Minkley D.R."/>
            <person name="Leong J.S."/>
            <person name="Messmer A.M."/>
            <person name="Jantzen J.R."/>
            <person name="von Schalburg K.R."/>
            <person name="Lemon C."/>
            <person name="Bird N.H."/>
            <person name="Koop B.F."/>
        </authorList>
    </citation>
    <scope>NUCLEOTIDE SEQUENCE</scope>
</reference>
<proteinExistence type="predicted"/>
<comment type="subcellular location">
    <subcellularLocation>
        <location evidence="1">Secreted</location>
    </subcellularLocation>
</comment>
<feature type="domain" description="C1q" evidence="4">
    <location>
        <begin position="1"/>
        <end position="77"/>
    </location>
</feature>
<protein>
    <recommendedName>
        <fullName evidence="4">C1q domain-containing protein</fullName>
    </recommendedName>
</protein>
<keyword evidence="3" id="KW-0732">Signal</keyword>
<accession>A0A6Q2YB83</accession>
<name>A0A6Q2YB83_ESOLU</name>
<evidence type="ECO:0000313" key="5">
    <source>
        <dbReference type="Ensembl" id="ENSELUP00000062667.2"/>
    </source>
</evidence>
<evidence type="ECO:0000256" key="3">
    <source>
        <dbReference type="ARBA" id="ARBA00022729"/>
    </source>
</evidence>